<dbReference type="Proteomes" id="UP001055072">
    <property type="component" value="Unassembled WGS sequence"/>
</dbReference>
<comment type="caution">
    <text evidence="1">The sequence shown here is derived from an EMBL/GenBank/DDBJ whole genome shotgun (WGS) entry which is preliminary data.</text>
</comment>
<sequence length="397" mass="43816">MAALLPQSSSKRQGRRRKVAEPLYDLYSWKRISPTSRLVYIQDPQTLDLELSQLKPGPLGFDLEWKPTYVKGVPENPVALVQIASDDTILLIQVTSMRSFGFPASLQTLLENPDFSKAGVSILNDCKKLWRDYGINVRNCIELGLLARTVDNARWKGKYSEPIGLGRLCEIYHELSLAKGRVQRSNWEAFLSPPQQDYAANDCHSGLTIFKKLHPLINSMDLKPLPAFYSFDVFQGYPYQPSLAPLPMKLWQPHNPFYDPGPPPPPKPRKDAKTSKDEERTAETTSSIQDAASSSSSSSSSNVQQGNMTHGLPPHVTPNSTAVPESHRSPATDIFTTRGGFAPQPARIHGHVGNSMSNTRGRGPGSRGRERGRRGRGGIGFFSSNTPAVGPETAQQL</sequence>
<accession>A0ACB8TV43</accession>
<proteinExistence type="predicted"/>
<keyword evidence="2" id="KW-1185">Reference proteome</keyword>
<reference evidence="1" key="1">
    <citation type="journal article" date="2021" name="Environ. Microbiol.">
        <title>Gene family expansions and transcriptome signatures uncover fungal adaptations to wood decay.</title>
        <authorList>
            <person name="Hage H."/>
            <person name="Miyauchi S."/>
            <person name="Viragh M."/>
            <person name="Drula E."/>
            <person name="Min B."/>
            <person name="Chaduli D."/>
            <person name="Navarro D."/>
            <person name="Favel A."/>
            <person name="Norest M."/>
            <person name="Lesage-Meessen L."/>
            <person name="Balint B."/>
            <person name="Merenyi Z."/>
            <person name="de Eugenio L."/>
            <person name="Morin E."/>
            <person name="Martinez A.T."/>
            <person name="Baldrian P."/>
            <person name="Stursova M."/>
            <person name="Martinez M.J."/>
            <person name="Novotny C."/>
            <person name="Magnuson J.K."/>
            <person name="Spatafora J.W."/>
            <person name="Maurice S."/>
            <person name="Pangilinan J."/>
            <person name="Andreopoulos W."/>
            <person name="LaButti K."/>
            <person name="Hundley H."/>
            <person name="Na H."/>
            <person name="Kuo A."/>
            <person name="Barry K."/>
            <person name="Lipzen A."/>
            <person name="Henrissat B."/>
            <person name="Riley R."/>
            <person name="Ahrendt S."/>
            <person name="Nagy L.G."/>
            <person name="Grigoriev I.V."/>
            <person name="Martin F."/>
            <person name="Rosso M.N."/>
        </authorList>
    </citation>
    <scope>NUCLEOTIDE SEQUENCE</scope>
    <source>
        <strain evidence="1">CBS 384.51</strain>
    </source>
</reference>
<dbReference type="EMBL" id="MU274929">
    <property type="protein sequence ID" value="KAI0085674.1"/>
    <property type="molecule type" value="Genomic_DNA"/>
</dbReference>
<evidence type="ECO:0000313" key="1">
    <source>
        <dbReference type="EMBL" id="KAI0085674.1"/>
    </source>
</evidence>
<gene>
    <name evidence="1" type="ORF">BDY19DRAFT_965029</name>
</gene>
<protein>
    <submittedName>
        <fullName evidence="1">Ribonuclease H-like domain-containing protein</fullName>
    </submittedName>
</protein>
<organism evidence="1 2">
    <name type="scientific">Irpex rosettiformis</name>
    <dbReference type="NCBI Taxonomy" id="378272"/>
    <lineage>
        <taxon>Eukaryota</taxon>
        <taxon>Fungi</taxon>
        <taxon>Dikarya</taxon>
        <taxon>Basidiomycota</taxon>
        <taxon>Agaricomycotina</taxon>
        <taxon>Agaricomycetes</taxon>
        <taxon>Polyporales</taxon>
        <taxon>Irpicaceae</taxon>
        <taxon>Irpex</taxon>
    </lineage>
</organism>
<evidence type="ECO:0000313" key="2">
    <source>
        <dbReference type="Proteomes" id="UP001055072"/>
    </source>
</evidence>
<name>A0ACB8TV43_9APHY</name>